<evidence type="ECO:0000256" key="4">
    <source>
        <dbReference type="PIRSR" id="PIRSR638970-1"/>
    </source>
</evidence>
<reference evidence="8 9" key="1">
    <citation type="submission" date="2015-09" db="EMBL/GenBank/DDBJ databases">
        <title>Genome announcement of multiple Pseudomonas syringae strains.</title>
        <authorList>
            <person name="Thakur S."/>
            <person name="Wang P.W."/>
            <person name="Gong Y."/>
            <person name="Weir B.S."/>
            <person name="Guttman D.S."/>
        </authorList>
    </citation>
    <scope>NUCLEOTIDE SEQUENCE [LARGE SCALE GENOMIC DNA]</scope>
    <source>
        <strain evidence="8 9">ICMP9419</strain>
    </source>
</reference>
<dbReference type="InterPro" id="IPR011013">
    <property type="entry name" value="Gal_mutarotase_sf_dom"/>
</dbReference>
<dbReference type="InterPro" id="IPR041029">
    <property type="entry name" value="GbpA_2"/>
</dbReference>
<dbReference type="SUPFAM" id="SSF48230">
    <property type="entry name" value="Chondroitin AC/alginate lyase"/>
    <property type="match status" value="1"/>
</dbReference>
<name>A0A0P9NCH5_PSESX</name>
<accession>A0A0P9NCH5</accession>
<evidence type="ECO:0000259" key="5">
    <source>
        <dbReference type="Pfam" id="PF02278"/>
    </source>
</evidence>
<evidence type="ECO:0000259" key="7">
    <source>
        <dbReference type="Pfam" id="PF18416"/>
    </source>
</evidence>
<evidence type="ECO:0000256" key="1">
    <source>
        <dbReference type="ARBA" id="ARBA00006699"/>
    </source>
</evidence>
<dbReference type="AlphaFoldDB" id="A0A0P9NCH5"/>
<dbReference type="Pfam" id="PF02278">
    <property type="entry name" value="Lyase_8"/>
    <property type="match status" value="1"/>
</dbReference>
<dbReference type="CDD" id="cd01083">
    <property type="entry name" value="GAG_Lyase"/>
    <property type="match status" value="1"/>
</dbReference>
<dbReference type="Gene3D" id="1.50.10.100">
    <property type="entry name" value="Chondroitin AC/alginate lyase"/>
    <property type="match status" value="1"/>
</dbReference>
<dbReference type="PANTHER" id="PTHR38481:SF1">
    <property type="entry name" value="HYALURONATE LYASE"/>
    <property type="match status" value="1"/>
</dbReference>
<evidence type="ECO:0000256" key="3">
    <source>
        <dbReference type="ARBA" id="ARBA00023239"/>
    </source>
</evidence>
<evidence type="ECO:0000313" key="8">
    <source>
        <dbReference type="EMBL" id="KPX00313.1"/>
    </source>
</evidence>
<dbReference type="PATRIC" id="fig|264450.4.peg.618"/>
<dbReference type="EMBL" id="LJQD01000017">
    <property type="protein sequence ID" value="KPX00313.1"/>
    <property type="molecule type" value="Genomic_DNA"/>
</dbReference>
<evidence type="ECO:0000256" key="2">
    <source>
        <dbReference type="ARBA" id="ARBA00022729"/>
    </source>
</evidence>
<dbReference type="Proteomes" id="UP000050381">
    <property type="component" value="Unassembled WGS sequence"/>
</dbReference>
<dbReference type="Gene3D" id="3.30.70.2150">
    <property type="match status" value="2"/>
</dbReference>
<dbReference type="GO" id="GO:0030246">
    <property type="term" value="F:carbohydrate binding"/>
    <property type="evidence" value="ECO:0007669"/>
    <property type="project" value="InterPro"/>
</dbReference>
<protein>
    <submittedName>
        <fullName evidence="8">Polysaccharide lyase family 8, super-sandwich domain protein</fullName>
    </submittedName>
</protein>
<dbReference type="InterPro" id="IPR011071">
    <property type="entry name" value="Lyase_8-like_C"/>
</dbReference>
<dbReference type="Pfam" id="PF08124">
    <property type="entry name" value="Lyase_8_N"/>
    <property type="match status" value="1"/>
</dbReference>
<proteinExistence type="inferred from homology"/>
<feature type="active site" evidence="4">
    <location>
        <position position="437"/>
    </location>
</feature>
<dbReference type="InterPro" id="IPR003159">
    <property type="entry name" value="Lyase_8_central_dom"/>
</dbReference>
<comment type="caution">
    <text evidence="8">The sequence shown here is derived from an EMBL/GenBank/DDBJ whole genome shotgun (WGS) entry which is preliminary data.</text>
</comment>
<dbReference type="InterPro" id="IPR014718">
    <property type="entry name" value="GH-type_carb-bd"/>
</dbReference>
<dbReference type="GO" id="GO:0005975">
    <property type="term" value="P:carbohydrate metabolic process"/>
    <property type="evidence" value="ECO:0007669"/>
    <property type="project" value="InterPro"/>
</dbReference>
<sequence length="931" mass="102905">MLLPGRDSAMDANTWVSMREINSERDLIAGENLQITLINTARGEPVETVRFSPTPAVGQYEWTKAFADHINATAVHLRAGVRQTDGTFKTEHSSYLNKIWTDSAPDRVALTTACRFNQWSDLYAVNAVGALPEGTTITCNLLNKSTGDLYQTVQCHVPTERLGRYWWPAYLSETINNRGELLRAGEKDDAQKKFVPIGSSFRNHVWAPAGLPLTLEFDVGFSPAALASAAQVFTRLCDQIPKSIPSAQDIDAWLSGFSDGKFRDITYPAQGSTVEDISGLNLHLDRAFRIACYLFSQATASPAHYLSHALEALNFYARQHYKISWWNRQIGLAKKAGRTAVLLAKHLTGSELIKQFIPYAMKTTNTYAYTQTGANLADFASVQILWSVSAWKNSGQGSYLLYLRAAADVLSGLCQPVEREGKEHGEGVSVDYAINQHNALNGSQYCMQLYSGSYGAELLNRIVEGAVVLVSEFSLTATALSELVNVVVEGMGWMGYASRMDFHVNGRAISRGVPSNAHIAKWAEVLLPLADTANKEALNELIRRTSGDESNNQYYSGGRLFWVNDYLAHIGSHYCVWAKAISTRTVGGESGNGENPKGYYMGAGTCFLTHHGKEYEGIQPVWDWQRLPGTTVEQVPNFKWPNTAWGVNMWGSHDFAGGVSDGKRTLLSMELSRKNVTHAYKTVMATDDRVTCMGTGIDTRSVMFPVVTCVNQCIARGPVRYLTIDNQEHTLEQGSLTADNIQAVYHDGFVYTLAYFRSRPTVTIEVKSRSGAWSDININGSPYTVTLPVFSLCIHHQKGENGSYCYSVSPSEDLLDRALLPTATVFEAGMANEHIVYDGEAVMVSCFDAELTRRWAQEAGHGFYPEQPCVYIAEQQDAQVKLTCADPTQTLENLAFVIKADERGTPLVRLVVRLPQGDERGRSVTVNFLID</sequence>
<feature type="active site" evidence="4">
    <location>
        <position position="507"/>
    </location>
</feature>
<feature type="active site" evidence="4">
    <location>
        <position position="454"/>
    </location>
</feature>
<dbReference type="PANTHER" id="PTHR38481">
    <property type="entry name" value="HYALURONATE LYASE"/>
    <property type="match status" value="1"/>
</dbReference>
<keyword evidence="3 8" id="KW-0456">Lyase</keyword>
<dbReference type="GO" id="GO:0005576">
    <property type="term" value="C:extracellular region"/>
    <property type="evidence" value="ECO:0007669"/>
    <property type="project" value="InterPro"/>
</dbReference>
<evidence type="ECO:0000313" key="9">
    <source>
        <dbReference type="Proteomes" id="UP000050381"/>
    </source>
</evidence>
<feature type="domain" description="N-acetylglucosamine binding protein A" evidence="7">
    <location>
        <begin position="15"/>
        <end position="105"/>
    </location>
</feature>
<dbReference type="Gene3D" id="2.70.98.10">
    <property type="match status" value="1"/>
</dbReference>
<dbReference type="Gene3D" id="2.60.220.10">
    <property type="entry name" value="Polysaccharide lyase family 8-like, C-terminal"/>
    <property type="match status" value="1"/>
</dbReference>
<comment type="similarity">
    <text evidence="1">Belongs to the polysaccharide lyase 8 family.</text>
</comment>
<dbReference type="SUPFAM" id="SSF74650">
    <property type="entry name" value="Galactose mutarotase-like"/>
    <property type="match status" value="1"/>
</dbReference>
<organism evidence="8 9">
    <name type="scientific">Pseudomonas syringae pv. castaneae</name>
    <dbReference type="NCBI Taxonomy" id="264450"/>
    <lineage>
        <taxon>Bacteria</taxon>
        <taxon>Pseudomonadati</taxon>
        <taxon>Pseudomonadota</taxon>
        <taxon>Gammaproteobacteria</taxon>
        <taxon>Pseudomonadales</taxon>
        <taxon>Pseudomonadaceae</taxon>
        <taxon>Pseudomonas</taxon>
        <taxon>Pseudomonas syringae</taxon>
    </lineage>
</organism>
<dbReference type="InterPro" id="IPR012970">
    <property type="entry name" value="Lyase_8_alpha_N"/>
</dbReference>
<keyword evidence="2" id="KW-0732">Signal</keyword>
<dbReference type="InterPro" id="IPR008929">
    <property type="entry name" value="Chondroitin_lyas"/>
</dbReference>
<dbReference type="GO" id="GO:0016837">
    <property type="term" value="F:carbon-oxygen lyase activity, acting on polysaccharides"/>
    <property type="evidence" value="ECO:0007669"/>
    <property type="project" value="UniProtKB-ARBA"/>
</dbReference>
<dbReference type="Pfam" id="PF18416">
    <property type="entry name" value="GbpA_2"/>
    <property type="match status" value="2"/>
</dbReference>
<feature type="domain" description="N-acetylglucosamine binding protein A" evidence="7">
    <location>
        <begin position="119"/>
        <end position="209"/>
    </location>
</feature>
<feature type="domain" description="Polysaccharide lyase family 8 central" evidence="5">
    <location>
        <begin position="559"/>
        <end position="811"/>
    </location>
</feature>
<feature type="domain" description="Polysaccharide lyase 8 N-terminal alpha-helical" evidence="6">
    <location>
        <begin position="311"/>
        <end position="538"/>
    </location>
</feature>
<gene>
    <name evidence="8" type="ORF">ALO79_05669</name>
</gene>
<dbReference type="InterPro" id="IPR038970">
    <property type="entry name" value="Lyase_8"/>
</dbReference>
<evidence type="ECO:0000259" key="6">
    <source>
        <dbReference type="Pfam" id="PF08124"/>
    </source>
</evidence>